<dbReference type="STRING" id="177437.HRM2_48020"/>
<feature type="compositionally biased region" description="Basic and acidic residues" evidence="2">
    <location>
        <begin position="80"/>
        <end position="90"/>
    </location>
</feature>
<dbReference type="EMBL" id="CP001087">
    <property type="protein sequence ID" value="ACN17851.1"/>
    <property type="molecule type" value="Genomic_DNA"/>
</dbReference>
<evidence type="ECO:0000259" key="3">
    <source>
        <dbReference type="Pfam" id="PF05065"/>
    </source>
</evidence>
<proteinExistence type="predicted"/>
<feature type="domain" description="Phage capsid-like C-terminal" evidence="3">
    <location>
        <begin position="144"/>
        <end position="429"/>
    </location>
</feature>
<dbReference type="Proteomes" id="UP000000442">
    <property type="component" value="Chromosome"/>
</dbReference>
<evidence type="ECO:0000256" key="1">
    <source>
        <dbReference type="ARBA" id="ARBA00004328"/>
    </source>
</evidence>
<dbReference type="InterPro" id="IPR054612">
    <property type="entry name" value="Phage_capsid-like_C"/>
</dbReference>
<dbReference type="RefSeq" id="WP_015906561.1">
    <property type="nucleotide sequence ID" value="NC_012108.1"/>
</dbReference>
<reference evidence="4 5" key="1">
    <citation type="journal article" date="2009" name="Environ. Microbiol.">
        <title>Genome sequence of Desulfobacterium autotrophicum HRM2, a marine sulfate reducer oxidizing organic carbon completely to carbon dioxide.</title>
        <authorList>
            <person name="Strittmatter A.W."/>
            <person name="Liesegang H."/>
            <person name="Rabus R."/>
            <person name="Decker I."/>
            <person name="Amann J."/>
            <person name="Andres S."/>
            <person name="Henne A."/>
            <person name="Fricke W.F."/>
            <person name="Martinez-Arias R."/>
            <person name="Bartels D."/>
            <person name="Goesmann A."/>
            <person name="Krause L."/>
            <person name="Puehler A."/>
            <person name="Klenk H.P."/>
            <person name="Richter M."/>
            <person name="Schuler M."/>
            <person name="Gloeckner F.O."/>
            <person name="Meyerdierks A."/>
            <person name="Gottschalk G."/>
            <person name="Amann R."/>
        </authorList>
    </citation>
    <scope>NUCLEOTIDE SEQUENCE [LARGE SCALE GENOMIC DNA]</scope>
    <source>
        <strain evidence="5">ATCC 43914 / DSM 3382 / HRM2</strain>
    </source>
</reference>
<feature type="region of interest" description="Disordered" evidence="2">
    <location>
        <begin position="65"/>
        <end position="90"/>
    </location>
</feature>
<dbReference type="NCBIfam" id="TIGR01554">
    <property type="entry name" value="major_cap_HK97"/>
    <property type="match status" value="1"/>
</dbReference>
<comment type="subcellular location">
    <subcellularLocation>
        <location evidence="1">Virion</location>
    </subcellularLocation>
</comment>
<dbReference type="AlphaFoldDB" id="C0QHJ2"/>
<keyword evidence="5" id="KW-1185">Reference proteome</keyword>
<accession>C0QHJ2</accession>
<organism evidence="4 5">
    <name type="scientific">Desulforapulum autotrophicum (strain ATCC 43914 / DSM 3382 / VKM B-1955 / HRM2)</name>
    <name type="common">Desulfobacterium autotrophicum</name>
    <dbReference type="NCBI Taxonomy" id="177437"/>
    <lineage>
        <taxon>Bacteria</taxon>
        <taxon>Pseudomonadati</taxon>
        <taxon>Thermodesulfobacteriota</taxon>
        <taxon>Desulfobacteria</taxon>
        <taxon>Desulfobacterales</taxon>
        <taxon>Desulfobacteraceae</taxon>
        <taxon>Desulforapulum</taxon>
    </lineage>
</organism>
<protein>
    <submittedName>
        <fullName evidence="4">Phage major capsid protein, HK97 family</fullName>
    </submittedName>
</protein>
<name>C0QHJ2_DESAH</name>
<evidence type="ECO:0000313" key="4">
    <source>
        <dbReference type="EMBL" id="ACN17851.1"/>
    </source>
</evidence>
<dbReference type="InterPro" id="IPR024455">
    <property type="entry name" value="Phage_capsid"/>
</dbReference>
<sequence length="446" mass="49097">MNLEEMKAALAKKAQRLKDLVGQDRLSDKEKTEKRTLLSECQDLKTDIEQGAEERQLLDDLDKSYVTPPAGGQLGGQFSTRDHTRPTEDRSYRGMFAVGEPLSRDSWKDPDEFLNVLLSGRHDERLKRTRSEKRSMIEGVSEDGGFSVPTEFAAKWLDSSLPAEIVRTRAQVWPMKSSERVVPGWSGKDHSGGTLFGGFKMQWLGEAQTGTRQTGKMEVLTLKARKGAIFAQISNELKDDGMSFAQQLEFALKTSVGFGLDSNFINGDGVAKPAGVLTTANPALITVAKETSQTEGTIVYRNLSKMYARLAPGSYKNAVWLCNQDCMQSLLEIYVPIGETYGTHAPLLNESNGTFSIFGIPVIFTEHCASLGAQGDINLVDFTQYAVGLRKDLSLDISNAPGWTEDMTDYRLIVRVDGMSTWSAPVTPLNGTVTLSPFITLGARDE</sequence>
<dbReference type="OrthoDB" id="9786516at2"/>
<dbReference type="SUPFAM" id="SSF56563">
    <property type="entry name" value="Major capsid protein gp5"/>
    <property type="match status" value="1"/>
</dbReference>
<evidence type="ECO:0000256" key="2">
    <source>
        <dbReference type="SAM" id="MobiDB-lite"/>
    </source>
</evidence>
<gene>
    <name evidence="4" type="ordered locus">HRM2_48020</name>
</gene>
<dbReference type="eggNOG" id="COG4653">
    <property type="taxonomic scope" value="Bacteria"/>
</dbReference>
<dbReference type="KEGG" id="dat:HRM2_48020"/>
<dbReference type="Pfam" id="PF05065">
    <property type="entry name" value="Phage_capsid"/>
    <property type="match status" value="1"/>
</dbReference>
<evidence type="ECO:0000313" key="5">
    <source>
        <dbReference type="Proteomes" id="UP000000442"/>
    </source>
</evidence>
<dbReference type="HOGENOM" id="CLU_613538_0_0_7"/>